<dbReference type="FunFam" id="1.10.1900.10:FF:000001">
    <property type="entry name" value="Polyadenylate-binding protein"/>
    <property type="match status" value="1"/>
</dbReference>
<dbReference type="PROSITE" id="PS50102">
    <property type="entry name" value="RRM"/>
    <property type="match status" value="4"/>
</dbReference>
<evidence type="ECO:0000256" key="3">
    <source>
        <dbReference type="ARBA" id="ARBA00022490"/>
    </source>
</evidence>
<dbReference type="GO" id="GO:0003723">
    <property type="term" value="F:RNA binding"/>
    <property type="evidence" value="ECO:0007669"/>
    <property type="project" value="UniProtKB-UniRule"/>
</dbReference>
<reference evidence="10" key="1">
    <citation type="submission" date="2025-08" db="UniProtKB">
        <authorList>
            <consortium name="Ensembl"/>
        </authorList>
    </citation>
    <scope>IDENTIFICATION</scope>
</reference>
<evidence type="ECO:0000256" key="5">
    <source>
        <dbReference type="ARBA" id="ARBA00022884"/>
    </source>
</evidence>
<dbReference type="CDD" id="cd12378">
    <property type="entry name" value="RRM1_I_PABPs"/>
    <property type="match status" value="1"/>
</dbReference>
<dbReference type="NCBIfam" id="TIGR01628">
    <property type="entry name" value="PABP-1234"/>
    <property type="match status" value="1"/>
</dbReference>
<dbReference type="InterPro" id="IPR002004">
    <property type="entry name" value="PABP_HYD_C"/>
</dbReference>
<comment type="function">
    <text evidence="7">Binds the poly(A) tail of mRNA.</text>
</comment>
<dbReference type="InterPro" id="IPR000504">
    <property type="entry name" value="RRM_dom"/>
</dbReference>
<dbReference type="FunFam" id="3.30.70.330:FF:000154">
    <property type="entry name" value="Polyadenylate-binding protein"/>
    <property type="match status" value="1"/>
</dbReference>
<feature type="domain" description="RRM" evidence="8">
    <location>
        <begin position="99"/>
        <end position="175"/>
    </location>
</feature>
<dbReference type="AlphaFoldDB" id="A0A8C2IFF3"/>
<dbReference type="FunFam" id="3.30.70.330:FF:000021">
    <property type="entry name" value="Polyadenylate-binding protein"/>
    <property type="match status" value="1"/>
</dbReference>
<dbReference type="CDD" id="cd12381">
    <property type="entry name" value="RRM4_I_PABPs"/>
    <property type="match status" value="1"/>
</dbReference>
<name>A0A8C2IFF3_CYPCA</name>
<organism evidence="10 11">
    <name type="scientific">Cyprinus carpio</name>
    <name type="common">Common carp</name>
    <dbReference type="NCBI Taxonomy" id="7962"/>
    <lineage>
        <taxon>Eukaryota</taxon>
        <taxon>Metazoa</taxon>
        <taxon>Chordata</taxon>
        <taxon>Craniata</taxon>
        <taxon>Vertebrata</taxon>
        <taxon>Euteleostomi</taxon>
        <taxon>Actinopterygii</taxon>
        <taxon>Neopterygii</taxon>
        <taxon>Teleostei</taxon>
        <taxon>Ostariophysi</taxon>
        <taxon>Cypriniformes</taxon>
        <taxon>Cyprinidae</taxon>
        <taxon>Cyprininae</taxon>
        <taxon>Cyprinus</taxon>
    </lineage>
</organism>
<dbReference type="Pfam" id="PF00076">
    <property type="entry name" value="RRM_1"/>
    <property type="match status" value="4"/>
</dbReference>
<dbReference type="InterPro" id="IPR045305">
    <property type="entry name" value="RRM2_I_PABPs"/>
</dbReference>
<dbReference type="Pfam" id="PF00658">
    <property type="entry name" value="MLLE"/>
    <property type="match status" value="1"/>
</dbReference>
<dbReference type="SUPFAM" id="SSF54928">
    <property type="entry name" value="RNA-binding domain, RBD"/>
    <property type="match status" value="2"/>
</dbReference>
<proteinExistence type="inferred from homology"/>
<comment type="similarity">
    <text evidence="2 7">Belongs to the polyadenylate-binding protein type-1 family.</text>
</comment>
<dbReference type="SMART" id="SM00517">
    <property type="entry name" value="PolyA"/>
    <property type="match status" value="1"/>
</dbReference>
<keyword evidence="4" id="KW-0677">Repeat</keyword>
<dbReference type="InterPro" id="IPR003954">
    <property type="entry name" value="RRM_euk-type"/>
</dbReference>
<dbReference type="FunFam" id="3.30.70.330:FF:000042">
    <property type="entry name" value="Polyadenylate-binding protein"/>
    <property type="match status" value="1"/>
</dbReference>
<keyword evidence="5 6" id="KW-0694">RNA-binding</keyword>
<dbReference type="GO" id="GO:0005737">
    <property type="term" value="C:cytoplasm"/>
    <property type="evidence" value="ECO:0007669"/>
    <property type="project" value="UniProtKB-SubCell"/>
</dbReference>
<dbReference type="CDD" id="cd12379">
    <property type="entry name" value="RRM2_I_PABPs"/>
    <property type="match status" value="1"/>
</dbReference>
<evidence type="ECO:0000256" key="1">
    <source>
        <dbReference type="ARBA" id="ARBA00004496"/>
    </source>
</evidence>
<evidence type="ECO:0000256" key="4">
    <source>
        <dbReference type="ARBA" id="ARBA00022737"/>
    </source>
</evidence>
<evidence type="ECO:0000256" key="7">
    <source>
        <dbReference type="RuleBase" id="RU362004"/>
    </source>
</evidence>
<evidence type="ECO:0000259" key="9">
    <source>
        <dbReference type="PROSITE" id="PS51309"/>
    </source>
</evidence>
<dbReference type="SMART" id="SM00361">
    <property type="entry name" value="RRM_1"/>
    <property type="match status" value="3"/>
</dbReference>
<accession>A0A8C2IFF3</accession>
<feature type="domain" description="RRM" evidence="8">
    <location>
        <begin position="294"/>
        <end position="370"/>
    </location>
</feature>
<feature type="domain" description="RRM" evidence="8">
    <location>
        <begin position="191"/>
        <end position="268"/>
    </location>
</feature>
<dbReference type="InterPro" id="IPR035979">
    <property type="entry name" value="RBD_domain_sf"/>
</dbReference>
<keyword evidence="3 7" id="KW-0963">Cytoplasm</keyword>
<dbReference type="InterPro" id="IPR006515">
    <property type="entry name" value="PABP_1234"/>
</dbReference>
<dbReference type="Proteomes" id="UP000694701">
    <property type="component" value="Unplaced"/>
</dbReference>
<sequence length="610" mass="68384">MNPSAPSYPMASLYVGDLHQDVTEAMLYEKFSPAGAILSIRVCRDMITRRSLGYAYVNFQQPADAERALDTMNFDVIKGRPVRIMWSQRDPSLRKSGVGNIFIKNLDKSIDNKALYDTFSAFGNILSCKVVCDENGSKGYGFVHFETQEAAERAIEKMNGMLLNDRKVFVGRFKSRKEREAELGARAKEFTNVYIKNFGEDMDDDKLKDVFSKYGTAMSIRVMTDESGKSRGFGFVSFERHEDAQRAVDEMNGKELNGKLIYVGRAQKKVERQTELKRKFEQMKQDRMTRYQGVNLYVKNLDDGIDDEHLRKEFSPFGTITSAKVMMDGGRSKGFGFVCFSSPEEATKAVTEMNGRIVATKPLYVALAQRKEERQAHLTNQYMQRMASVRAVPNPVINPYQPAPPSGYFMAAIPQAQNRAAYYPTNQLTQLRPSPRWATQGVRPQHIINIQLCLSLSAAQAMGPRPTAAAASAPPVRGVPQYKYTPSVRSPQQHMNTQPQPAVHVQGQEPLTASMLAAALPQEQKQMLGERLFPLIQNMHPSLAGKITGMLLEIDNSELLHMLESPESLRSKVDEAVAVLQAHQAKEKDACQKGGVTAQKRRTKTAWLTN</sequence>
<evidence type="ECO:0000256" key="6">
    <source>
        <dbReference type="PROSITE-ProRule" id="PRU00176"/>
    </source>
</evidence>
<evidence type="ECO:0000313" key="10">
    <source>
        <dbReference type="Ensembl" id="ENSCCRP00020079178.1"/>
    </source>
</evidence>
<dbReference type="SMART" id="SM00360">
    <property type="entry name" value="RRM"/>
    <property type="match status" value="4"/>
</dbReference>
<protein>
    <recommendedName>
        <fullName evidence="7">Polyadenylate-binding protein</fullName>
        <shortName evidence="7">PABP</shortName>
    </recommendedName>
</protein>
<dbReference type="PANTHER" id="PTHR24012">
    <property type="entry name" value="RNA BINDING PROTEIN"/>
    <property type="match status" value="1"/>
</dbReference>
<dbReference type="InterPro" id="IPR034364">
    <property type="entry name" value="PABP_RRM1"/>
</dbReference>
<evidence type="ECO:0000259" key="8">
    <source>
        <dbReference type="PROSITE" id="PS50102"/>
    </source>
</evidence>
<dbReference type="Ensembl" id="ENSCCRT00020086789.1">
    <property type="protein sequence ID" value="ENSCCRP00020079178.1"/>
    <property type="gene ID" value="ENSCCRG00020036263.1"/>
</dbReference>
<dbReference type="PROSITE" id="PS51309">
    <property type="entry name" value="PABC"/>
    <property type="match status" value="1"/>
</dbReference>
<evidence type="ECO:0000313" key="11">
    <source>
        <dbReference type="Proteomes" id="UP000694701"/>
    </source>
</evidence>
<comment type="subcellular location">
    <subcellularLocation>
        <location evidence="1 7">Cytoplasm</location>
    </subcellularLocation>
</comment>
<dbReference type="CDD" id="cd12380">
    <property type="entry name" value="RRM3_I_PABPs"/>
    <property type="match status" value="1"/>
</dbReference>
<dbReference type="SUPFAM" id="SSF63570">
    <property type="entry name" value="PABC (PABP) domain"/>
    <property type="match status" value="1"/>
</dbReference>
<dbReference type="InterPro" id="IPR012677">
    <property type="entry name" value="Nucleotide-bd_a/b_plait_sf"/>
</dbReference>
<feature type="domain" description="RRM" evidence="8">
    <location>
        <begin position="11"/>
        <end position="89"/>
    </location>
</feature>
<dbReference type="Gene3D" id="1.10.1900.10">
    <property type="entry name" value="c-terminal domain of poly(a) binding protein"/>
    <property type="match status" value="1"/>
</dbReference>
<dbReference type="FunFam" id="3.30.70.330:FF:000003">
    <property type="entry name" value="Polyadenylate-binding protein"/>
    <property type="match status" value="1"/>
</dbReference>
<feature type="domain" description="PABC" evidence="9">
    <location>
        <begin position="508"/>
        <end position="585"/>
    </location>
</feature>
<dbReference type="InterPro" id="IPR036053">
    <property type="entry name" value="PABP-dom"/>
</dbReference>
<dbReference type="Gene3D" id="3.30.70.330">
    <property type="match status" value="4"/>
</dbReference>
<evidence type="ECO:0000256" key="2">
    <source>
        <dbReference type="ARBA" id="ARBA00008557"/>
    </source>
</evidence>